<dbReference type="Proteomes" id="UP000799754">
    <property type="component" value="Unassembled WGS sequence"/>
</dbReference>
<sequence>MLEKDKYFAGCIESALDRYDCDVLLMPTLSVALQTFAAKAGSPVISVPMGIYPEETQVEADPKIGLITVAPGIPLSMFVYGRAYDDASVLEVGHAIEKLLGVRELLKPYSLPKTEIVDVSGG</sequence>
<reference evidence="1" key="1">
    <citation type="journal article" date="2020" name="Stud. Mycol.">
        <title>101 Dothideomycetes genomes: a test case for predicting lifestyles and emergence of pathogens.</title>
        <authorList>
            <person name="Haridas S."/>
            <person name="Albert R."/>
            <person name="Binder M."/>
            <person name="Bloem J."/>
            <person name="Labutti K."/>
            <person name="Salamov A."/>
            <person name="Andreopoulos B."/>
            <person name="Baker S."/>
            <person name="Barry K."/>
            <person name="Bills G."/>
            <person name="Bluhm B."/>
            <person name="Cannon C."/>
            <person name="Castanera R."/>
            <person name="Culley D."/>
            <person name="Daum C."/>
            <person name="Ezra D."/>
            <person name="Gonzalez J."/>
            <person name="Henrissat B."/>
            <person name="Kuo A."/>
            <person name="Liang C."/>
            <person name="Lipzen A."/>
            <person name="Lutzoni F."/>
            <person name="Magnuson J."/>
            <person name="Mondo S."/>
            <person name="Nolan M."/>
            <person name="Ohm R."/>
            <person name="Pangilinan J."/>
            <person name="Park H.-J."/>
            <person name="Ramirez L."/>
            <person name="Alfaro M."/>
            <person name="Sun H."/>
            <person name="Tritt A."/>
            <person name="Yoshinaga Y."/>
            <person name="Zwiers L.-H."/>
            <person name="Turgeon B."/>
            <person name="Goodwin S."/>
            <person name="Spatafora J."/>
            <person name="Crous P."/>
            <person name="Grigoriev I."/>
        </authorList>
    </citation>
    <scope>NUCLEOTIDE SEQUENCE</scope>
    <source>
        <strain evidence="1">CBS 525.71</strain>
    </source>
</reference>
<name>A0ACB6RU72_9PLEO</name>
<evidence type="ECO:0000313" key="2">
    <source>
        <dbReference type="Proteomes" id="UP000799754"/>
    </source>
</evidence>
<evidence type="ECO:0000313" key="1">
    <source>
        <dbReference type="EMBL" id="KAF2625338.1"/>
    </source>
</evidence>
<comment type="caution">
    <text evidence="1">The sequence shown here is derived from an EMBL/GenBank/DDBJ whole genome shotgun (WGS) entry which is preliminary data.</text>
</comment>
<accession>A0ACB6RU72</accession>
<organism evidence="1 2">
    <name type="scientific">Macroventuria anomochaeta</name>
    <dbReference type="NCBI Taxonomy" id="301207"/>
    <lineage>
        <taxon>Eukaryota</taxon>
        <taxon>Fungi</taxon>
        <taxon>Dikarya</taxon>
        <taxon>Ascomycota</taxon>
        <taxon>Pezizomycotina</taxon>
        <taxon>Dothideomycetes</taxon>
        <taxon>Pleosporomycetidae</taxon>
        <taxon>Pleosporales</taxon>
        <taxon>Pleosporineae</taxon>
        <taxon>Didymellaceae</taxon>
        <taxon>Macroventuria</taxon>
    </lineage>
</organism>
<gene>
    <name evidence="1" type="ORF">BU25DRAFT_492979</name>
</gene>
<keyword evidence="2" id="KW-1185">Reference proteome</keyword>
<dbReference type="EMBL" id="MU006726">
    <property type="protein sequence ID" value="KAF2625338.1"/>
    <property type="molecule type" value="Genomic_DNA"/>
</dbReference>
<protein>
    <submittedName>
        <fullName evidence="1">Uncharacterized protein</fullName>
    </submittedName>
</protein>
<proteinExistence type="predicted"/>